<gene>
    <name evidence="3" type="ORF">OSSY52_20580</name>
</gene>
<accession>A0A7G1GA40</accession>
<feature type="transmembrane region" description="Helical" evidence="1">
    <location>
        <begin position="82"/>
        <end position="107"/>
    </location>
</feature>
<feature type="transmembrane region" description="Helical" evidence="1">
    <location>
        <begin position="136"/>
        <end position="155"/>
    </location>
</feature>
<proteinExistence type="predicted"/>
<protein>
    <submittedName>
        <fullName evidence="3">CAAX amino protease</fullName>
    </submittedName>
</protein>
<organism evidence="3 4">
    <name type="scientific">Tepiditoga spiralis</name>
    <dbReference type="NCBI Taxonomy" id="2108365"/>
    <lineage>
        <taxon>Bacteria</taxon>
        <taxon>Thermotogati</taxon>
        <taxon>Thermotogota</taxon>
        <taxon>Thermotogae</taxon>
        <taxon>Petrotogales</taxon>
        <taxon>Petrotogaceae</taxon>
        <taxon>Tepiditoga</taxon>
    </lineage>
</organism>
<dbReference type="GO" id="GO:0006508">
    <property type="term" value="P:proteolysis"/>
    <property type="evidence" value="ECO:0007669"/>
    <property type="project" value="UniProtKB-KW"/>
</dbReference>
<feature type="domain" description="CAAX prenyl protease 2/Lysostaphin resistance protein A-like" evidence="2">
    <location>
        <begin position="136"/>
        <end position="223"/>
    </location>
</feature>
<evidence type="ECO:0000259" key="2">
    <source>
        <dbReference type="Pfam" id="PF02517"/>
    </source>
</evidence>
<dbReference type="PANTHER" id="PTHR43592:SF15">
    <property type="entry name" value="CAAX AMINO TERMINAL PROTEASE FAMILY PROTEIN"/>
    <property type="match status" value="1"/>
</dbReference>
<feature type="transmembrane region" description="Helical" evidence="1">
    <location>
        <begin position="190"/>
        <end position="207"/>
    </location>
</feature>
<dbReference type="InterPro" id="IPR003675">
    <property type="entry name" value="Rce1/LyrA-like_dom"/>
</dbReference>
<feature type="transmembrane region" description="Helical" evidence="1">
    <location>
        <begin position="12"/>
        <end position="31"/>
    </location>
</feature>
<dbReference type="KEGG" id="ocy:OSSY52_20580"/>
<dbReference type="Proteomes" id="UP000516361">
    <property type="component" value="Chromosome"/>
</dbReference>
<keyword evidence="1" id="KW-0472">Membrane</keyword>
<keyword evidence="1" id="KW-1133">Transmembrane helix</keyword>
<dbReference type="GO" id="GO:0080120">
    <property type="term" value="P:CAAX-box protein maturation"/>
    <property type="evidence" value="ECO:0007669"/>
    <property type="project" value="UniProtKB-ARBA"/>
</dbReference>
<sequence length="292" mass="34345">MNVRKFENIKAREFLSMYIVTTGLNHLYFYRKSLKEEIFFLIISQMLILMWFLYKIKKNKIYIKNFFKTNGKKYKKKDTIKFVTATSFIWIVYLTVFMLIALMYIMITGNDIHFPNDIHFTNKVEPNILNSGLLNLIYTIAQSLIISPILEEFIFRGIMINRFSLKWNVKKAVIISSIIFGLIHVNKINIITATIYGLIIGIVYVNTKSLKLPMLIHFFVNFITLIIDFIPDDTSIEDITIFKSDIIFILLIVVPISIYILKTIIKFLKNNSLSKVKNVPLEMEEFDYELNQ</sequence>
<feature type="transmembrane region" description="Helical" evidence="1">
    <location>
        <begin position="246"/>
        <end position="265"/>
    </location>
</feature>
<evidence type="ECO:0000256" key="1">
    <source>
        <dbReference type="SAM" id="Phobius"/>
    </source>
</evidence>
<evidence type="ECO:0000313" key="3">
    <source>
        <dbReference type="EMBL" id="BBE31917.1"/>
    </source>
</evidence>
<feature type="transmembrane region" description="Helical" evidence="1">
    <location>
        <begin position="167"/>
        <end position="184"/>
    </location>
</feature>
<dbReference type="PANTHER" id="PTHR43592">
    <property type="entry name" value="CAAX AMINO TERMINAL PROTEASE"/>
    <property type="match status" value="1"/>
</dbReference>
<keyword evidence="3" id="KW-0378">Hydrolase</keyword>
<feature type="transmembrane region" description="Helical" evidence="1">
    <location>
        <begin position="37"/>
        <end position="54"/>
    </location>
</feature>
<keyword evidence="4" id="KW-1185">Reference proteome</keyword>
<dbReference type="GO" id="GO:0004175">
    <property type="term" value="F:endopeptidase activity"/>
    <property type="evidence" value="ECO:0007669"/>
    <property type="project" value="UniProtKB-ARBA"/>
</dbReference>
<reference evidence="3 4" key="1">
    <citation type="submission" date="2018-06" db="EMBL/GenBank/DDBJ databases">
        <title>Genome sequencing of Oceanotoga sp. sy52.</title>
        <authorList>
            <person name="Mori K."/>
        </authorList>
    </citation>
    <scope>NUCLEOTIDE SEQUENCE [LARGE SCALE GENOMIC DNA]</scope>
    <source>
        <strain evidence="4">sy52</strain>
    </source>
</reference>
<evidence type="ECO:0000313" key="4">
    <source>
        <dbReference type="Proteomes" id="UP000516361"/>
    </source>
</evidence>
<dbReference type="Pfam" id="PF02517">
    <property type="entry name" value="Rce1-like"/>
    <property type="match status" value="1"/>
</dbReference>
<dbReference type="InParanoid" id="A0A7G1GA40"/>
<feature type="transmembrane region" description="Helical" evidence="1">
    <location>
        <begin position="214"/>
        <end position="231"/>
    </location>
</feature>
<dbReference type="EMBL" id="AP018712">
    <property type="protein sequence ID" value="BBE31917.1"/>
    <property type="molecule type" value="Genomic_DNA"/>
</dbReference>
<keyword evidence="1" id="KW-0812">Transmembrane</keyword>
<dbReference type="AlphaFoldDB" id="A0A7G1GA40"/>
<dbReference type="RefSeq" id="WP_190614780.1">
    <property type="nucleotide sequence ID" value="NZ_AP018712.1"/>
</dbReference>
<keyword evidence="3" id="KW-0645">Protease</keyword>
<name>A0A7G1GA40_9BACT</name>